<keyword evidence="2" id="KW-1185">Reference proteome</keyword>
<dbReference type="PANTHER" id="PTHR33443:SF30">
    <property type="entry name" value="SARCOSINE DEHYDROGENASE-2C PROTEIN"/>
    <property type="match status" value="1"/>
</dbReference>
<accession>A0AAV6XF63</accession>
<dbReference type="AlphaFoldDB" id="A0AAV6XF63"/>
<proteinExistence type="predicted"/>
<dbReference type="InterPro" id="IPR053234">
    <property type="entry name" value="RPM1_Interactor"/>
</dbReference>
<organism evidence="1 2">
    <name type="scientific">Buddleja alternifolia</name>
    <dbReference type="NCBI Taxonomy" id="168488"/>
    <lineage>
        <taxon>Eukaryota</taxon>
        <taxon>Viridiplantae</taxon>
        <taxon>Streptophyta</taxon>
        <taxon>Embryophyta</taxon>
        <taxon>Tracheophyta</taxon>
        <taxon>Spermatophyta</taxon>
        <taxon>Magnoliopsida</taxon>
        <taxon>eudicotyledons</taxon>
        <taxon>Gunneridae</taxon>
        <taxon>Pentapetalae</taxon>
        <taxon>asterids</taxon>
        <taxon>lamiids</taxon>
        <taxon>Lamiales</taxon>
        <taxon>Scrophulariaceae</taxon>
        <taxon>Buddlejeae</taxon>
        <taxon>Buddleja</taxon>
    </lineage>
</organism>
<evidence type="ECO:0000313" key="2">
    <source>
        <dbReference type="Proteomes" id="UP000826271"/>
    </source>
</evidence>
<protein>
    <submittedName>
        <fullName evidence="1">Uncharacterized protein</fullName>
    </submittedName>
</protein>
<sequence length="201" mass="22933">MSDKQIEAVRIGDSNPSPDLKGTPLRSIFCLKNRDEIKKFEEEEDCFILEFDPYDVLDMSKASLTDDIDHAEADLRITAEKGQGTPLRSIFCLKNRDESKKHEAVEDCFILEFDPYDDLNMLKASLSDDFDNDEADLCITAEKGKVACRDYPHPRHTCAKYPFEKTPHDRHCKLLHRVQSGPVSLVIAMPLTMKLGTIKRN</sequence>
<dbReference type="PANTHER" id="PTHR33443">
    <property type="entry name" value="ZGC:112980"/>
    <property type="match status" value="1"/>
</dbReference>
<reference evidence="1" key="1">
    <citation type="submission" date="2019-10" db="EMBL/GenBank/DDBJ databases">
        <authorList>
            <person name="Zhang R."/>
            <person name="Pan Y."/>
            <person name="Wang J."/>
            <person name="Ma R."/>
            <person name="Yu S."/>
        </authorList>
    </citation>
    <scope>NUCLEOTIDE SEQUENCE</scope>
    <source>
        <strain evidence="1">LA-IB0</strain>
        <tissue evidence="1">Leaf</tissue>
    </source>
</reference>
<dbReference type="Proteomes" id="UP000826271">
    <property type="component" value="Unassembled WGS sequence"/>
</dbReference>
<evidence type="ECO:0000313" key="1">
    <source>
        <dbReference type="EMBL" id="KAG8381606.1"/>
    </source>
</evidence>
<name>A0AAV6XF63_9LAMI</name>
<gene>
    <name evidence="1" type="ORF">BUALT_Bualt06G0139000</name>
</gene>
<comment type="caution">
    <text evidence="1">The sequence shown here is derived from an EMBL/GenBank/DDBJ whole genome shotgun (WGS) entry which is preliminary data.</text>
</comment>
<dbReference type="EMBL" id="WHWC01000006">
    <property type="protein sequence ID" value="KAG8381606.1"/>
    <property type="molecule type" value="Genomic_DNA"/>
</dbReference>